<dbReference type="InterPro" id="IPR027417">
    <property type="entry name" value="P-loop_NTPase"/>
</dbReference>
<dbReference type="CDD" id="cd03230">
    <property type="entry name" value="ABC_DR_subfamily_A"/>
    <property type="match status" value="1"/>
</dbReference>
<dbReference type="Pfam" id="PF00005">
    <property type="entry name" value="ABC_tran"/>
    <property type="match status" value="1"/>
</dbReference>
<reference evidence="6 7" key="1">
    <citation type="submission" date="2016-11" db="EMBL/GenBank/DDBJ databases">
        <authorList>
            <person name="Jaros S."/>
            <person name="Januszkiewicz K."/>
            <person name="Wedrychowicz H."/>
        </authorList>
    </citation>
    <scope>NUCLEOTIDE SEQUENCE [LARGE SCALE GENOMIC DNA]</scope>
    <source>
        <strain evidence="6 7">DSM 14828</strain>
    </source>
</reference>
<dbReference type="AlphaFoldDB" id="A0A1M4U705"/>
<evidence type="ECO:0000256" key="3">
    <source>
        <dbReference type="ARBA" id="ARBA00022741"/>
    </source>
</evidence>
<dbReference type="SMART" id="SM00382">
    <property type="entry name" value="AAA"/>
    <property type="match status" value="1"/>
</dbReference>
<feature type="domain" description="ABC transporter" evidence="5">
    <location>
        <begin position="2"/>
        <end position="224"/>
    </location>
</feature>
<name>A0A1M4U705_9FIRM</name>
<gene>
    <name evidence="6" type="ORF">SAMN02746064_00663</name>
</gene>
<dbReference type="PROSITE" id="PS50893">
    <property type="entry name" value="ABC_TRANSPORTER_2"/>
    <property type="match status" value="1"/>
</dbReference>
<dbReference type="PANTHER" id="PTHR42711:SF5">
    <property type="entry name" value="ABC TRANSPORTER ATP-BINDING PROTEIN NATA"/>
    <property type="match status" value="1"/>
</dbReference>
<dbReference type="EMBL" id="FQTU01000003">
    <property type="protein sequence ID" value="SHE52433.1"/>
    <property type="molecule type" value="Genomic_DNA"/>
</dbReference>
<dbReference type="InterPro" id="IPR003593">
    <property type="entry name" value="AAA+_ATPase"/>
</dbReference>
<sequence>MIKVEDLTKSYGKNQVLKKISFEVRKNEIFGLLGPNGAGKTTTMECMEGLRGFNSGSISIMGLNPDEAAKRKLIGIQLQSSSLPSNITVKESMELFCVWNKVNPRYDLLETFGLKEMGNKQYRAMSTGQKRRLHLALALACEPKIIFLDEPTAGLDVEARVALHQEIRELKEKGATILLASHDMAEVEALCDRVGIIVEGKIKKIGTPNEIILEVRRDTLIKIKPSGKIEAKLLKNVVLKDLKEGYYRFAAADLLEGLSEIVSYLKENNLELLDLIIDKPTLEERFIEIAREDK</sequence>
<dbReference type="GO" id="GO:0005524">
    <property type="term" value="F:ATP binding"/>
    <property type="evidence" value="ECO:0007669"/>
    <property type="project" value="UniProtKB-KW"/>
</dbReference>
<keyword evidence="4 6" id="KW-0067">ATP-binding</keyword>
<accession>A0A1M4U705</accession>
<dbReference type="PANTHER" id="PTHR42711">
    <property type="entry name" value="ABC TRANSPORTER ATP-BINDING PROTEIN"/>
    <property type="match status" value="1"/>
</dbReference>
<dbReference type="RefSeq" id="WP_341465275.1">
    <property type="nucleotide sequence ID" value="NZ_FQTU01000003.1"/>
</dbReference>
<keyword evidence="7" id="KW-1185">Reference proteome</keyword>
<dbReference type="GO" id="GO:0016887">
    <property type="term" value="F:ATP hydrolysis activity"/>
    <property type="evidence" value="ECO:0007669"/>
    <property type="project" value="InterPro"/>
</dbReference>
<keyword evidence="3" id="KW-0547">Nucleotide-binding</keyword>
<evidence type="ECO:0000256" key="4">
    <source>
        <dbReference type="ARBA" id="ARBA00022840"/>
    </source>
</evidence>
<comment type="similarity">
    <text evidence="1">Belongs to the ABC transporter superfamily.</text>
</comment>
<dbReference type="InterPro" id="IPR003439">
    <property type="entry name" value="ABC_transporter-like_ATP-bd"/>
</dbReference>
<evidence type="ECO:0000313" key="6">
    <source>
        <dbReference type="EMBL" id="SHE52433.1"/>
    </source>
</evidence>
<dbReference type="SUPFAM" id="SSF52540">
    <property type="entry name" value="P-loop containing nucleoside triphosphate hydrolases"/>
    <property type="match status" value="1"/>
</dbReference>
<dbReference type="Proteomes" id="UP000184251">
    <property type="component" value="Unassembled WGS sequence"/>
</dbReference>
<evidence type="ECO:0000256" key="2">
    <source>
        <dbReference type="ARBA" id="ARBA00022448"/>
    </source>
</evidence>
<evidence type="ECO:0000256" key="1">
    <source>
        <dbReference type="ARBA" id="ARBA00005417"/>
    </source>
</evidence>
<protein>
    <submittedName>
        <fullName evidence="6">ABC-2 type transport system ATP-binding protein</fullName>
    </submittedName>
</protein>
<dbReference type="InterPro" id="IPR050763">
    <property type="entry name" value="ABC_transporter_ATP-binding"/>
</dbReference>
<evidence type="ECO:0000313" key="7">
    <source>
        <dbReference type="Proteomes" id="UP000184251"/>
    </source>
</evidence>
<dbReference type="Gene3D" id="3.40.50.300">
    <property type="entry name" value="P-loop containing nucleotide triphosphate hydrolases"/>
    <property type="match status" value="1"/>
</dbReference>
<dbReference type="STRING" id="1120975.SAMN02746064_00663"/>
<evidence type="ECO:0000259" key="5">
    <source>
        <dbReference type="PROSITE" id="PS50893"/>
    </source>
</evidence>
<organism evidence="6 7">
    <name type="scientific">Alkalibacter saccharofermentans DSM 14828</name>
    <dbReference type="NCBI Taxonomy" id="1120975"/>
    <lineage>
        <taxon>Bacteria</taxon>
        <taxon>Bacillati</taxon>
        <taxon>Bacillota</taxon>
        <taxon>Clostridia</taxon>
        <taxon>Eubacteriales</taxon>
        <taxon>Eubacteriaceae</taxon>
        <taxon>Alkalibacter</taxon>
    </lineage>
</organism>
<keyword evidence="2" id="KW-0813">Transport</keyword>
<proteinExistence type="inferred from homology"/>